<dbReference type="PANTHER" id="PTHR43525:SF1">
    <property type="entry name" value="PROTEIN MALY"/>
    <property type="match status" value="1"/>
</dbReference>
<keyword evidence="3" id="KW-0663">Pyridoxal phosphate</keyword>
<evidence type="ECO:0000256" key="3">
    <source>
        <dbReference type="ARBA" id="ARBA00022898"/>
    </source>
</evidence>
<dbReference type="Pfam" id="PF00155">
    <property type="entry name" value="Aminotran_1_2"/>
    <property type="match status" value="1"/>
</dbReference>
<dbReference type="EC" id="4.4.1.13" evidence="2"/>
<protein>
    <recommendedName>
        <fullName evidence="2">cysteine-S-conjugate beta-lyase</fullName>
        <ecNumber evidence="2">4.4.1.13</ecNumber>
    </recommendedName>
</protein>
<evidence type="ECO:0000256" key="1">
    <source>
        <dbReference type="ARBA" id="ARBA00001933"/>
    </source>
</evidence>
<dbReference type="SUPFAM" id="SSF53383">
    <property type="entry name" value="PLP-dependent transferases"/>
    <property type="match status" value="1"/>
</dbReference>
<dbReference type="Gene3D" id="3.40.640.10">
    <property type="entry name" value="Type I PLP-dependent aspartate aminotransferase-like (Major domain)"/>
    <property type="match status" value="1"/>
</dbReference>
<dbReference type="NCBIfam" id="TIGR04350">
    <property type="entry name" value="C_S_lyase_PatB"/>
    <property type="match status" value="1"/>
</dbReference>
<accession>A0ABV7FHH1</accession>
<evidence type="ECO:0000256" key="5">
    <source>
        <dbReference type="ARBA" id="ARBA00037974"/>
    </source>
</evidence>
<dbReference type="InterPro" id="IPR015424">
    <property type="entry name" value="PyrdxlP-dep_Trfase"/>
</dbReference>
<proteinExistence type="inferred from homology"/>
<sequence>MPFDFDQIIHREHTNSVKFDGRKHYFGTDDLSPLWVADMDFAVPDCITRALQERIKHPIFGYTLYPDSLYQAVIDWFARRHQWQIEQEWIVFAPGVVPSLFAAVHAFTREGEGVIVQPPVYFPFFSAVTSNNRLLIENPLREINGRYEMDFEHLETCAQQGAKLLLLCSPHNPVGRVWSSGELERLLDISRRYQLTILSDDIHCDLTYSGVTHTMLGRLAGTSDKIVTTIAPNKTFNIPGLGLSALIIPSAAERKAMKQAFEYLHSANHNPLSIVAFEAAYSGGEQWLDELMVYLEATRDYVAEFIEHEIPSIKLIKPEATYLLWLDCRGLGLSDHELKDFFIRKCKLGMNPGIVFGKEASGFMRMNIGCARSVITSALNSIKQNINNL</sequence>
<comment type="caution">
    <text evidence="7">The sequence shown here is derived from an EMBL/GenBank/DDBJ whole genome shotgun (WGS) entry which is preliminary data.</text>
</comment>
<gene>
    <name evidence="7" type="ORF">ACFODX_08440</name>
</gene>
<organism evidence="7 8">
    <name type="scientific">Cellvibrio fontiphilus</name>
    <dbReference type="NCBI Taxonomy" id="1815559"/>
    <lineage>
        <taxon>Bacteria</taxon>
        <taxon>Pseudomonadati</taxon>
        <taxon>Pseudomonadota</taxon>
        <taxon>Gammaproteobacteria</taxon>
        <taxon>Cellvibrionales</taxon>
        <taxon>Cellvibrionaceae</taxon>
        <taxon>Cellvibrio</taxon>
    </lineage>
</organism>
<comment type="cofactor">
    <cofactor evidence="1">
        <name>pyridoxal 5'-phosphate</name>
        <dbReference type="ChEBI" id="CHEBI:597326"/>
    </cofactor>
</comment>
<evidence type="ECO:0000256" key="4">
    <source>
        <dbReference type="ARBA" id="ARBA00023239"/>
    </source>
</evidence>
<reference evidence="8" key="1">
    <citation type="journal article" date="2019" name="Int. J. Syst. Evol. Microbiol.">
        <title>The Global Catalogue of Microorganisms (GCM) 10K type strain sequencing project: providing services to taxonomists for standard genome sequencing and annotation.</title>
        <authorList>
            <consortium name="The Broad Institute Genomics Platform"/>
            <consortium name="The Broad Institute Genome Sequencing Center for Infectious Disease"/>
            <person name="Wu L."/>
            <person name="Ma J."/>
        </authorList>
    </citation>
    <scope>NUCLEOTIDE SEQUENCE [LARGE SCALE GENOMIC DNA]</scope>
    <source>
        <strain evidence="8">KCTC 52237</strain>
    </source>
</reference>
<dbReference type="Proteomes" id="UP001595555">
    <property type="component" value="Unassembled WGS sequence"/>
</dbReference>
<dbReference type="InterPro" id="IPR051798">
    <property type="entry name" value="Class-II_PLP-Dep_Aminotrans"/>
</dbReference>
<keyword evidence="8" id="KW-1185">Reference proteome</keyword>
<name>A0ABV7FHH1_9GAMM</name>
<evidence type="ECO:0000256" key="2">
    <source>
        <dbReference type="ARBA" id="ARBA00012224"/>
    </source>
</evidence>
<evidence type="ECO:0000313" key="7">
    <source>
        <dbReference type="EMBL" id="MFC3115582.1"/>
    </source>
</evidence>
<keyword evidence="4 7" id="KW-0456">Lyase</keyword>
<dbReference type="CDD" id="cd00609">
    <property type="entry name" value="AAT_like"/>
    <property type="match status" value="1"/>
</dbReference>
<dbReference type="GO" id="GO:0047804">
    <property type="term" value="F:cysteine-S-conjugate beta-lyase activity"/>
    <property type="evidence" value="ECO:0007669"/>
    <property type="project" value="UniProtKB-EC"/>
</dbReference>
<dbReference type="InterPro" id="IPR004839">
    <property type="entry name" value="Aminotransferase_I/II_large"/>
</dbReference>
<dbReference type="PANTHER" id="PTHR43525">
    <property type="entry name" value="PROTEIN MALY"/>
    <property type="match status" value="1"/>
</dbReference>
<evidence type="ECO:0000259" key="6">
    <source>
        <dbReference type="Pfam" id="PF00155"/>
    </source>
</evidence>
<dbReference type="RefSeq" id="WP_378118010.1">
    <property type="nucleotide sequence ID" value="NZ_JBHRTF010000003.1"/>
</dbReference>
<dbReference type="InterPro" id="IPR027619">
    <property type="entry name" value="C-S_lyase_PatB-like"/>
</dbReference>
<feature type="domain" description="Aminotransferase class I/classII large" evidence="6">
    <location>
        <begin position="38"/>
        <end position="382"/>
    </location>
</feature>
<dbReference type="InterPro" id="IPR015421">
    <property type="entry name" value="PyrdxlP-dep_Trfase_major"/>
</dbReference>
<evidence type="ECO:0000313" key="8">
    <source>
        <dbReference type="Proteomes" id="UP001595555"/>
    </source>
</evidence>
<dbReference type="EMBL" id="JBHRTF010000003">
    <property type="protein sequence ID" value="MFC3115582.1"/>
    <property type="molecule type" value="Genomic_DNA"/>
</dbReference>
<dbReference type="InterPro" id="IPR015422">
    <property type="entry name" value="PyrdxlP-dep_Trfase_small"/>
</dbReference>
<dbReference type="Gene3D" id="3.90.1150.10">
    <property type="entry name" value="Aspartate Aminotransferase, domain 1"/>
    <property type="match status" value="1"/>
</dbReference>
<comment type="similarity">
    <text evidence="5">Belongs to the class-II pyridoxal-phosphate-dependent aminotransferase family. MalY/PatB cystathionine beta-lyase subfamily.</text>
</comment>